<organism evidence="2 3">
    <name type="scientific">Sphingomonas oryzagri</name>
    <dbReference type="NCBI Taxonomy" id="3042314"/>
    <lineage>
        <taxon>Bacteria</taxon>
        <taxon>Pseudomonadati</taxon>
        <taxon>Pseudomonadota</taxon>
        <taxon>Alphaproteobacteria</taxon>
        <taxon>Sphingomonadales</taxon>
        <taxon>Sphingomonadaceae</taxon>
        <taxon>Sphingomonas</taxon>
    </lineage>
</organism>
<proteinExistence type="predicted"/>
<dbReference type="InterPro" id="IPR037401">
    <property type="entry name" value="SnoaL-like"/>
</dbReference>
<dbReference type="InterPro" id="IPR032710">
    <property type="entry name" value="NTF2-like_dom_sf"/>
</dbReference>
<evidence type="ECO:0000313" key="2">
    <source>
        <dbReference type="EMBL" id="MDH7639032.1"/>
    </source>
</evidence>
<dbReference type="SUPFAM" id="SSF54427">
    <property type="entry name" value="NTF2-like"/>
    <property type="match status" value="1"/>
</dbReference>
<dbReference type="Proteomes" id="UP001160625">
    <property type="component" value="Unassembled WGS sequence"/>
</dbReference>
<dbReference type="RefSeq" id="WP_281044300.1">
    <property type="nucleotide sequence ID" value="NZ_JARYGZ010000001.1"/>
</dbReference>
<sequence length="142" mass="16135">MVQDHWVLARFAAVDRKDIDGFIDMLTDDHVFLFGGRPPVIGKADAREQVLHFWSLIGRLRHNIWRVTVAAEDLIFVEAEVDYERLDGHSVTVPCCDVIRTRGNLICEQRAYLDQGPVWAEAAGQHIPWAALRAELQAMPFA</sequence>
<name>A0ABT6N1R4_9SPHN</name>
<reference evidence="2" key="1">
    <citation type="submission" date="2023-04" db="EMBL/GenBank/DDBJ databases">
        <title>Sphingomonas sp. MAHUQ-71 isolated from rice field.</title>
        <authorList>
            <person name="Huq M.A."/>
        </authorList>
    </citation>
    <scope>NUCLEOTIDE SEQUENCE</scope>
    <source>
        <strain evidence="2">MAHUQ-71</strain>
    </source>
</reference>
<gene>
    <name evidence="2" type="ORF">QGN17_09855</name>
</gene>
<evidence type="ECO:0000259" key="1">
    <source>
        <dbReference type="Pfam" id="PF12680"/>
    </source>
</evidence>
<evidence type="ECO:0000313" key="3">
    <source>
        <dbReference type="Proteomes" id="UP001160625"/>
    </source>
</evidence>
<dbReference type="Gene3D" id="3.10.450.50">
    <property type="match status" value="1"/>
</dbReference>
<accession>A0ABT6N1R4</accession>
<protein>
    <submittedName>
        <fullName evidence="2">Nuclear transport factor 2 family protein</fullName>
    </submittedName>
</protein>
<comment type="caution">
    <text evidence="2">The sequence shown here is derived from an EMBL/GenBank/DDBJ whole genome shotgun (WGS) entry which is preliminary data.</text>
</comment>
<keyword evidence="3" id="KW-1185">Reference proteome</keyword>
<dbReference type="EMBL" id="JARYGZ010000001">
    <property type="protein sequence ID" value="MDH7639032.1"/>
    <property type="molecule type" value="Genomic_DNA"/>
</dbReference>
<feature type="domain" description="SnoaL-like" evidence="1">
    <location>
        <begin position="10"/>
        <end position="108"/>
    </location>
</feature>
<dbReference type="Pfam" id="PF12680">
    <property type="entry name" value="SnoaL_2"/>
    <property type="match status" value="1"/>
</dbReference>